<keyword evidence="1" id="KW-0238">DNA-binding</keyword>
<dbReference type="SUPFAM" id="SSF46955">
    <property type="entry name" value="Putative DNA-binding domain"/>
    <property type="match status" value="1"/>
</dbReference>
<evidence type="ECO:0000256" key="1">
    <source>
        <dbReference type="ARBA" id="ARBA00023125"/>
    </source>
</evidence>
<dbReference type="EMBL" id="CAKOEU010000002">
    <property type="protein sequence ID" value="CAH1851980.1"/>
    <property type="molecule type" value="Genomic_DNA"/>
</dbReference>
<feature type="domain" description="HTH merR-type" evidence="2">
    <location>
        <begin position="1"/>
        <end position="69"/>
    </location>
</feature>
<dbReference type="SMART" id="SM00422">
    <property type="entry name" value="HTH_MERR"/>
    <property type="match status" value="1"/>
</dbReference>
<dbReference type="PANTHER" id="PTHR30204:SF98">
    <property type="entry name" value="HTH-TYPE TRANSCRIPTIONAL REGULATOR ADHR"/>
    <property type="match status" value="1"/>
</dbReference>
<reference evidence="3" key="1">
    <citation type="submission" date="2022-03" db="EMBL/GenBank/DDBJ databases">
        <authorList>
            <person name="Hettiarachchi G."/>
        </authorList>
    </citation>
    <scope>NUCLEOTIDE SEQUENCE</scope>
    <source>
        <strain evidence="3">LMG 32447</strain>
    </source>
</reference>
<dbReference type="PROSITE" id="PS50937">
    <property type="entry name" value="HTH_MERR_2"/>
    <property type="match status" value="1"/>
</dbReference>
<dbReference type="Proteomes" id="UP000838102">
    <property type="component" value="Unassembled WGS sequence"/>
</dbReference>
<protein>
    <submittedName>
        <fullName evidence="3">HTH-type transcriptional regulator AdhR</fullName>
    </submittedName>
</protein>
<dbReference type="Gene3D" id="1.10.1660.10">
    <property type="match status" value="1"/>
</dbReference>
<evidence type="ECO:0000259" key="2">
    <source>
        <dbReference type="PROSITE" id="PS50937"/>
    </source>
</evidence>
<evidence type="ECO:0000313" key="4">
    <source>
        <dbReference type="Proteomes" id="UP000838102"/>
    </source>
</evidence>
<comment type="caution">
    <text evidence="3">The sequence shown here is derived from an EMBL/GenBank/DDBJ whole genome shotgun (WGS) entry which is preliminary data.</text>
</comment>
<name>A0ABN8HC98_9LACO</name>
<organism evidence="3 4">
    <name type="scientific">Convivina praedatoris</name>
    <dbReference type="NCBI Taxonomy" id="2880963"/>
    <lineage>
        <taxon>Bacteria</taxon>
        <taxon>Bacillati</taxon>
        <taxon>Bacillota</taxon>
        <taxon>Bacilli</taxon>
        <taxon>Lactobacillales</taxon>
        <taxon>Lactobacillaceae</taxon>
        <taxon>Convivina</taxon>
    </lineage>
</organism>
<sequence>MKIEKVSKKCGVPAATLRYWESIGLLPPISRNSSGHRDYEQRDLNWVFYVKALRGAGMDIDTLKKFIDSYRNSDSIAERKQILIDQKVELLSQLTKLQKTLQYLDFKIDNFDSHMIGYEEEKLAYHQSEKGENI</sequence>
<dbReference type="PANTHER" id="PTHR30204">
    <property type="entry name" value="REDOX-CYCLING DRUG-SENSING TRANSCRIPTIONAL ACTIVATOR SOXR"/>
    <property type="match status" value="1"/>
</dbReference>
<proteinExistence type="predicted"/>
<dbReference type="Pfam" id="PF13411">
    <property type="entry name" value="MerR_1"/>
    <property type="match status" value="1"/>
</dbReference>
<dbReference type="RefSeq" id="WP_248705889.1">
    <property type="nucleotide sequence ID" value="NZ_CAKOET010000002.1"/>
</dbReference>
<evidence type="ECO:0000313" key="3">
    <source>
        <dbReference type="EMBL" id="CAH1851980.1"/>
    </source>
</evidence>
<dbReference type="InterPro" id="IPR000551">
    <property type="entry name" value="MerR-type_HTH_dom"/>
</dbReference>
<dbReference type="InterPro" id="IPR047057">
    <property type="entry name" value="MerR_fam"/>
</dbReference>
<dbReference type="CDD" id="cd01109">
    <property type="entry name" value="HTH_YyaN"/>
    <property type="match status" value="1"/>
</dbReference>
<accession>A0ABN8HC98</accession>
<dbReference type="InterPro" id="IPR009061">
    <property type="entry name" value="DNA-bd_dom_put_sf"/>
</dbReference>
<gene>
    <name evidence="3" type="primary">adhR_2</name>
    <name evidence="3" type="ORF">LMG032447_00455</name>
</gene>
<keyword evidence="4" id="KW-1185">Reference proteome</keyword>